<dbReference type="RefSeq" id="WP_088908469.1">
    <property type="nucleotide sequence ID" value="NZ_CP018145.1"/>
</dbReference>
<organism evidence="1 2">
    <name type="scientific">Brevibacillus formosus</name>
    <dbReference type="NCBI Taxonomy" id="54913"/>
    <lineage>
        <taxon>Bacteria</taxon>
        <taxon>Bacillati</taxon>
        <taxon>Bacillota</taxon>
        <taxon>Bacilli</taxon>
        <taxon>Bacillales</taxon>
        <taxon>Paenibacillaceae</taxon>
        <taxon>Brevibacillus</taxon>
    </lineage>
</organism>
<dbReference type="KEGG" id="bfm:BP422_14975"/>
<protein>
    <submittedName>
        <fullName evidence="1">Uncharacterized protein</fullName>
    </submittedName>
</protein>
<name>A0A220MJ08_9BACL</name>
<dbReference type="Proteomes" id="UP000197781">
    <property type="component" value="Chromosome"/>
</dbReference>
<proteinExistence type="predicted"/>
<dbReference type="AlphaFoldDB" id="A0A220MJ08"/>
<accession>A0A220MJ08</accession>
<evidence type="ECO:0000313" key="1">
    <source>
        <dbReference type="EMBL" id="ASJ54759.1"/>
    </source>
</evidence>
<gene>
    <name evidence="1" type="ORF">BP422_14975</name>
</gene>
<sequence length="158" mass="18295">MSDPFFSNYKAFVVIPADEKQMGPEPFNPKDYASHFILTFSLYDAVISSWREATKYKVQAKKGLLNVIDGFNAKRRGTSRLHLLEMEEDQAYFVLALSLKIQKDNEKAVMETITNLLDKDFATDLLIGETWYQIIGAKGKFERKLFSYSVQPYDYRPK</sequence>
<dbReference type="EMBL" id="CP018145">
    <property type="protein sequence ID" value="ASJ54759.1"/>
    <property type="molecule type" value="Genomic_DNA"/>
</dbReference>
<evidence type="ECO:0000313" key="2">
    <source>
        <dbReference type="Proteomes" id="UP000197781"/>
    </source>
</evidence>
<reference evidence="1 2" key="1">
    <citation type="submission" date="2016-11" db="EMBL/GenBank/DDBJ databases">
        <authorList>
            <person name="Jaros S."/>
            <person name="Januszkiewicz K."/>
            <person name="Wedrychowicz H."/>
        </authorList>
    </citation>
    <scope>NUCLEOTIDE SEQUENCE [LARGE SCALE GENOMIC DNA]</scope>
    <source>
        <strain evidence="1 2">NF2</strain>
    </source>
</reference>